<evidence type="ECO:0000313" key="3">
    <source>
        <dbReference type="Proteomes" id="UP000639772"/>
    </source>
</evidence>
<feature type="compositionally biased region" description="Polar residues" evidence="1">
    <location>
        <begin position="72"/>
        <end position="90"/>
    </location>
</feature>
<gene>
    <name evidence="2" type="ORF">HPP92_007710</name>
</gene>
<dbReference type="AlphaFoldDB" id="A0A835RRX6"/>
<name>A0A835RRX6_VANPL</name>
<protein>
    <submittedName>
        <fullName evidence="2">Uncharacterized protein</fullName>
    </submittedName>
</protein>
<dbReference type="EMBL" id="JADCNM010000003">
    <property type="protein sequence ID" value="KAG0490847.1"/>
    <property type="molecule type" value="Genomic_DNA"/>
</dbReference>
<evidence type="ECO:0000313" key="2">
    <source>
        <dbReference type="EMBL" id="KAG0490847.1"/>
    </source>
</evidence>
<dbReference type="Proteomes" id="UP000639772">
    <property type="component" value="Chromosome 3"/>
</dbReference>
<evidence type="ECO:0000256" key="1">
    <source>
        <dbReference type="SAM" id="MobiDB-lite"/>
    </source>
</evidence>
<organism evidence="2 3">
    <name type="scientific">Vanilla planifolia</name>
    <name type="common">Vanilla</name>
    <dbReference type="NCBI Taxonomy" id="51239"/>
    <lineage>
        <taxon>Eukaryota</taxon>
        <taxon>Viridiplantae</taxon>
        <taxon>Streptophyta</taxon>
        <taxon>Embryophyta</taxon>
        <taxon>Tracheophyta</taxon>
        <taxon>Spermatophyta</taxon>
        <taxon>Magnoliopsida</taxon>
        <taxon>Liliopsida</taxon>
        <taxon>Asparagales</taxon>
        <taxon>Orchidaceae</taxon>
        <taxon>Vanilloideae</taxon>
        <taxon>Vanilleae</taxon>
        <taxon>Vanilla</taxon>
    </lineage>
</organism>
<comment type="caution">
    <text evidence="2">The sequence shown here is derived from an EMBL/GenBank/DDBJ whole genome shotgun (WGS) entry which is preliminary data.</text>
</comment>
<sequence>MASMGESSCSITSTKKGLIRVMVFEGVLVEIWEHANVFVKTKGRHDIKKRDEKQASMLPEVPNVVRRISTGETAQFPDVSQPSLIPTAHSSRAGMD</sequence>
<accession>A0A835RRX6</accession>
<reference evidence="2 3" key="1">
    <citation type="journal article" date="2020" name="Nat. Food">
        <title>A phased Vanilla planifolia genome enables genetic improvement of flavour and production.</title>
        <authorList>
            <person name="Hasing T."/>
            <person name="Tang H."/>
            <person name="Brym M."/>
            <person name="Khazi F."/>
            <person name="Huang T."/>
            <person name="Chambers A.H."/>
        </authorList>
    </citation>
    <scope>NUCLEOTIDE SEQUENCE [LARGE SCALE GENOMIC DNA]</scope>
    <source>
        <tissue evidence="2">Leaf</tissue>
    </source>
</reference>
<proteinExistence type="predicted"/>
<feature type="region of interest" description="Disordered" evidence="1">
    <location>
        <begin position="72"/>
        <end position="96"/>
    </location>
</feature>